<dbReference type="EMBL" id="MUGY01000027">
    <property type="protein sequence ID" value="OXA90909.1"/>
    <property type="molecule type" value="Genomic_DNA"/>
</dbReference>
<keyword evidence="11 16" id="KW-0670">Pyruvate</keyword>
<dbReference type="InterPro" id="IPR015793">
    <property type="entry name" value="Pyrv_Knase_brl"/>
</dbReference>
<evidence type="ECO:0000259" key="15">
    <source>
        <dbReference type="Pfam" id="PF02887"/>
    </source>
</evidence>
<dbReference type="RefSeq" id="WP_035620036.1">
    <property type="nucleotide sequence ID" value="NZ_JBEWQG010000010.1"/>
</dbReference>
<evidence type="ECO:0000256" key="8">
    <source>
        <dbReference type="ARBA" id="ARBA00022840"/>
    </source>
</evidence>
<gene>
    <name evidence="17" type="ORF">B0A62_19025</name>
    <name evidence="16" type="ORF">IW20_06535</name>
</gene>
<dbReference type="SUPFAM" id="SSF51621">
    <property type="entry name" value="Phosphoenolpyruvate/pyruvate domain"/>
    <property type="match status" value="1"/>
</dbReference>
<evidence type="ECO:0000313" key="16">
    <source>
        <dbReference type="EMBL" id="KFF17922.1"/>
    </source>
</evidence>
<evidence type="ECO:0000256" key="3">
    <source>
        <dbReference type="ARBA" id="ARBA00012142"/>
    </source>
</evidence>
<dbReference type="InterPro" id="IPR040442">
    <property type="entry name" value="Pyrv_kinase-like_dom_sf"/>
</dbReference>
<dbReference type="OrthoDB" id="9812123at2"/>
<dbReference type="GO" id="GO:0016301">
    <property type="term" value="F:kinase activity"/>
    <property type="evidence" value="ECO:0007669"/>
    <property type="project" value="UniProtKB-KW"/>
</dbReference>
<evidence type="ECO:0000256" key="9">
    <source>
        <dbReference type="ARBA" id="ARBA00022842"/>
    </source>
</evidence>
<comment type="catalytic activity">
    <reaction evidence="13">
        <text>pyruvate + ATP = phosphoenolpyruvate + ADP + H(+)</text>
        <dbReference type="Rhea" id="RHEA:18157"/>
        <dbReference type="ChEBI" id="CHEBI:15361"/>
        <dbReference type="ChEBI" id="CHEBI:15378"/>
        <dbReference type="ChEBI" id="CHEBI:30616"/>
        <dbReference type="ChEBI" id="CHEBI:58702"/>
        <dbReference type="ChEBI" id="CHEBI:456216"/>
        <dbReference type="EC" id="2.7.1.40"/>
    </reaction>
</comment>
<evidence type="ECO:0000256" key="6">
    <source>
        <dbReference type="ARBA" id="ARBA00022741"/>
    </source>
</evidence>
<dbReference type="SUPFAM" id="SSF52935">
    <property type="entry name" value="PK C-terminal domain-like"/>
    <property type="match status" value="1"/>
</dbReference>
<reference evidence="17 19" key="2">
    <citation type="submission" date="2016-11" db="EMBL/GenBank/DDBJ databases">
        <title>Whole genomes of Flavobacteriaceae.</title>
        <authorList>
            <person name="Stine C."/>
            <person name="Li C."/>
            <person name="Tadesse D."/>
        </authorList>
    </citation>
    <scope>NUCLEOTIDE SEQUENCE [LARGE SCALE GENOMIC DNA]</scope>
    <source>
        <strain evidence="17 19">ATCC 29551</strain>
    </source>
</reference>
<dbReference type="InterPro" id="IPR011037">
    <property type="entry name" value="Pyrv_Knase-like_insert_dom_sf"/>
</dbReference>
<dbReference type="GO" id="GO:0000287">
    <property type="term" value="F:magnesium ion binding"/>
    <property type="evidence" value="ECO:0007669"/>
    <property type="project" value="UniProtKB-UniRule"/>
</dbReference>
<dbReference type="Gene3D" id="3.20.20.60">
    <property type="entry name" value="Phosphoenolpyruvate-binding domains"/>
    <property type="match status" value="1"/>
</dbReference>
<evidence type="ECO:0000259" key="14">
    <source>
        <dbReference type="Pfam" id="PF00224"/>
    </source>
</evidence>
<dbReference type="eggNOG" id="COG0469">
    <property type="taxonomic scope" value="Bacteria"/>
</dbReference>
<evidence type="ECO:0000256" key="2">
    <source>
        <dbReference type="ARBA" id="ARBA00008663"/>
    </source>
</evidence>
<keyword evidence="6" id="KW-0547">Nucleotide-binding</keyword>
<dbReference type="InterPro" id="IPR015813">
    <property type="entry name" value="Pyrv/PenolPyrv_kinase-like_dom"/>
</dbReference>
<evidence type="ECO:0000256" key="5">
    <source>
        <dbReference type="ARBA" id="ARBA00022723"/>
    </source>
</evidence>
<sequence length="476" mass="52533">MLTNKKTKIVATLGPACGTREIIKDMIEAGVNVFRVNFSHADYEGVKEKINIIRGLNEEFGYTTAILGDLQGPKLRVGVMEEGVVVNDGDIITFTTAEDIIGTAKKVFMKYQNFPNDVNPGERILLDDGKLIFEILTTDKKSEVTAVVIQGGELKSKKGVNLPNTKISLPALTEKDIADAIFAIEQKVDWLALSFVKTPRDLQDLQELIAKHSDYKIPIVAKIEMPEALENMDKIVAYCDALMVARGDLGVELPAHEVPLVQKELIRRAKTARIPVIVATQMMETMITSLTPTRAEVNDVANSVMDGADAVMLSGETAAGNYPVQVIQKMTQIIEAVEDSPLIHVPQNTPQIKTKRFITKTICQQAALMANVIKAKAICTLTNSGYTAFQISAWRPSAHILVFTSNRRILTQLSLLWGVKSYYYDKDVSTDDTVTDVNQIVKDKGYVVKGDYLINLAAMPIKDKGMVNTMRVTEVE</sequence>
<dbReference type="AlphaFoldDB" id="A0A086AMK8"/>
<dbReference type="GO" id="GO:0005524">
    <property type="term" value="F:ATP binding"/>
    <property type="evidence" value="ECO:0007669"/>
    <property type="project" value="UniProtKB-KW"/>
</dbReference>
<dbReference type="Gene3D" id="3.40.1380.20">
    <property type="entry name" value="Pyruvate kinase, C-terminal domain"/>
    <property type="match status" value="1"/>
</dbReference>
<name>A0A086AMK8_FLAHY</name>
<dbReference type="UniPathway" id="UPA00109">
    <property type="reaction ID" value="UER00188"/>
</dbReference>
<dbReference type="PANTHER" id="PTHR11817">
    <property type="entry name" value="PYRUVATE KINASE"/>
    <property type="match status" value="1"/>
</dbReference>
<keyword evidence="19" id="KW-1185">Reference proteome</keyword>
<dbReference type="NCBIfam" id="TIGR01064">
    <property type="entry name" value="pyruv_kin"/>
    <property type="match status" value="1"/>
</dbReference>
<dbReference type="GO" id="GO:0004743">
    <property type="term" value="F:pyruvate kinase activity"/>
    <property type="evidence" value="ECO:0007669"/>
    <property type="project" value="UniProtKB-UniRule"/>
</dbReference>
<evidence type="ECO:0000313" key="17">
    <source>
        <dbReference type="EMBL" id="OXA90909.1"/>
    </source>
</evidence>
<evidence type="ECO:0000256" key="13">
    <source>
        <dbReference type="RuleBase" id="RU000504"/>
    </source>
</evidence>
<feature type="domain" description="Pyruvate kinase C-terminal" evidence="15">
    <location>
        <begin position="361"/>
        <end position="472"/>
    </location>
</feature>
<dbReference type="EC" id="2.7.1.40" evidence="3 12"/>
<comment type="caution">
    <text evidence="16">The sequence shown here is derived from an EMBL/GenBank/DDBJ whole genome shotgun (WGS) entry which is preliminary data.</text>
</comment>
<dbReference type="Proteomes" id="UP000028712">
    <property type="component" value="Unassembled WGS sequence"/>
</dbReference>
<dbReference type="SUPFAM" id="SSF50800">
    <property type="entry name" value="PK beta-barrel domain-like"/>
    <property type="match status" value="1"/>
</dbReference>
<dbReference type="FunFam" id="2.40.33.10:FF:000001">
    <property type="entry name" value="Pyruvate kinase"/>
    <property type="match status" value="1"/>
</dbReference>
<keyword evidence="8" id="KW-0067">ATP-binding</keyword>
<keyword evidence="10 13" id="KW-0324">Glycolysis</keyword>
<organism evidence="16 18">
    <name type="scientific">Flavobacterium hydatis</name>
    <name type="common">Cytophaga aquatilis</name>
    <dbReference type="NCBI Taxonomy" id="991"/>
    <lineage>
        <taxon>Bacteria</taxon>
        <taxon>Pseudomonadati</taxon>
        <taxon>Bacteroidota</taxon>
        <taxon>Flavobacteriia</taxon>
        <taxon>Flavobacteriales</taxon>
        <taxon>Flavobacteriaceae</taxon>
        <taxon>Flavobacterium</taxon>
    </lineage>
</organism>
<accession>A0A086AMK8</accession>
<evidence type="ECO:0000256" key="12">
    <source>
        <dbReference type="NCBIfam" id="TIGR01064"/>
    </source>
</evidence>
<evidence type="ECO:0000256" key="4">
    <source>
        <dbReference type="ARBA" id="ARBA00022679"/>
    </source>
</evidence>
<dbReference type="InterPro" id="IPR015806">
    <property type="entry name" value="Pyrv_Knase_insert_dom_sf"/>
</dbReference>
<reference evidence="16 18" key="1">
    <citation type="submission" date="2014-07" db="EMBL/GenBank/DDBJ databases">
        <title>Genome of Flavobacterium hydatis DSM 2063.</title>
        <authorList>
            <person name="Pipes S.E."/>
            <person name="Stropko S.J."/>
            <person name="Newman J.D."/>
        </authorList>
    </citation>
    <scope>NUCLEOTIDE SEQUENCE [LARGE SCALE GENOMIC DNA]</scope>
    <source>
        <strain evidence="16 18">DSM 2063</strain>
    </source>
</reference>
<keyword evidence="4 13" id="KW-0808">Transferase</keyword>
<keyword evidence="9 13" id="KW-0460">Magnesium</keyword>
<evidence type="ECO:0000256" key="10">
    <source>
        <dbReference type="ARBA" id="ARBA00023152"/>
    </source>
</evidence>
<dbReference type="GO" id="GO:0030955">
    <property type="term" value="F:potassium ion binding"/>
    <property type="evidence" value="ECO:0007669"/>
    <property type="project" value="UniProtKB-UniRule"/>
</dbReference>
<keyword evidence="7 13" id="KW-0418">Kinase</keyword>
<evidence type="ECO:0000256" key="11">
    <source>
        <dbReference type="ARBA" id="ARBA00023317"/>
    </source>
</evidence>
<dbReference type="EMBL" id="JPRM01000007">
    <property type="protein sequence ID" value="KFF17922.1"/>
    <property type="molecule type" value="Genomic_DNA"/>
</dbReference>
<evidence type="ECO:0000313" key="19">
    <source>
        <dbReference type="Proteomes" id="UP000198424"/>
    </source>
</evidence>
<comment type="similarity">
    <text evidence="2 13">Belongs to the pyruvate kinase family.</text>
</comment>
<dbReference type="Proteomes" id="UP000198424">
    <property type="component" value="Unassembled WGS sequence"/>
</dbReference>
<comment type="pathway">
    <text evidence="1 13">Carbohydrate degradation; glycolysis; pyruvate from D-glyceraldehyde 3-phosphate: step 5/5.</text>
</comment>
<dbReference type="PRINTS" id="PR01050">
    <property type="entry name" value="PYRUVTKNASE"/>
</dbReference>
<protein>
    <recommendedName>
        <fullName evidence="3 12">Pyruvate kinase</fullName>
        <ecNumber evidence="3 12">2.7.1.40</ecNumber>
    </recommendedName>
</protein>
<dbReference type="InterPro" id="IPR036918">
    <property type="entry name" value="Pyrv_Knase_C_sf"/>
</dbReference>
<dbReference type="Pfam" id="PF00224">
    <property type="entry name" value="PK"/>
    <property type="match status" value="1"/>
</dbReference>
<dbReference type="NCBIfam" id="NF004978">
    <property type="entry name" value="PRK06354.1"/>
    <property type="match status" value="1"/>
</dbReference>
<dbReference type="InterPro" id="IPR015795">
    <property type="entry name" value="Pyrv_Knase_C"/>
</dbReference>
<dbReference type="Pfam" id="PF02887">
    <property type="entry name" value="PK_C"/>
    <property type="match status" value="1"/>
</dbReference>
<keyword evidence="5" id="KW-0479">Metal-binding</keyword>
<evidence type="ECO:0000313" key="18">
    <source>
        <dbReference type="Proteomes" id="UP000028712"/>
    </source>
</evidence>
<evidence type="ECO:0000256" key="7">
    <source>
        <dbReference type="ARBA" id="ARBA00022777"/>
    </source>
</evidence>
<dbReference type="STRING" id="991.IW20_06535"/>
<feature type="domain" description="Pyruvate kinase barrel" evidence="14">
    <location>
        <begin position="5"/>
        <end position="326"/>
    </location>
</feature>
<proteinExistence type="inferred from homology"/>
<evidence type="ECO:0000256" key="1">
    <source>
        <dbReference type="ARBA" id="ARBA00004997"/>
    </source>
</evidence>
<dbReference type="NCBIfam" id="NF004491">
    <property type="entry name" value="PRK05826.1"/>
    <property type="match status" value="1"/>
</dbReference>
<dbReference type="InterPro" id="IPR001697">
    <property type="entry name" value="Pyr_Knase"/>
</dbReference>
<dbReference type="Gene3D" id="2.40.33.10">
    <property type="entry name" value="PK beta-barrel domain-like"/>
    <property type="match status" value="1"/>
</dbReference>